<dbReference type="InterPro" id="IPR006102">
    <property type="entry name" value="Ig-like_GH2"/>
</dbReference>
<dbReference type="PROSITE" id="PS00719">
    <property type="entry name" value="GLYCOSYL_HYDROL_F2_1"/>
    <property type="match status" value="1"/>
</dbReference>
<evidence type="ECO:0000259" key="6">
    <source>
        <dbReference type="Pfam" id="PF00703"/>
    </source>
</evidence>
<dbReference type="InterPro" id="IPR006103">
    <property type="entry name" value="Glyco_hydro_2_cat"/>
</dbReference>
<evidence type="ECO:0000256" key="5">
    <source>
        <dbReference type="SAM" id="SignalP"/>
    </source>
</evidence>
<organism evidence="11 12">
    <name type="scientific">Zobellia amurskyensis</name>
    <dbReference type="NCBI Taxonomy" id="248905"/>
    <lineage>
        <taxon>Bacteria</taxon>
        <taxon>Pseudomonadati</taxon>
        <taxon>Bacteroidota</taxon>
        <taxon>Flavobacteriia</taxon>
        <taxon>Flavobacteriales</taxon>
        <taxon>Flavobacteriaceae</taxon>
        <taxon>Zobellia</taxon>
    </lineage>
</organism>
<name>A0A7X2ZW76_9FLAO</name>
<evidence type="ECO:0000256" key="2">
    <source>
        <dbReference type="ARBA" id="ARBA00022801"/>
    </source>
</evidence>
<dbReference type="InterPro" id="IPR008964">
    <property type="entry name" value="Invasin/intimin_cell_adhesion"/>
</dbReference>
<keyword evidence="2 4" id="KW-0378">Hydrolase</keyword>
<dbReference type="PANTHER" id="PTHR42732:SF1">
    <property type="entry name" value="BETA-MANNOSIDASE"/>
    <property type="match status" value="1"/>
</dbReference>
<feature type="domain" description="Glycoside hydrolase family 2 catalytic" evidence="7">
    <location>
        <begin position="326"/>
        <end position="482"/>
    </location>
</feature>
<dbReference type="EMBL" id="RCNR01000042">
    <property type="protein sequence ID" value="MUH37507.1"/>
    <property type="molecule type" value="Genomic_DNA"/>
</dbReference>
<dbReference type="RefSeq" id="WP_155600782.1">
    <property type="nucleotide sequence ID" value="NZ_RCNR01000042.1"/>
</dbReference>
<dbReference type="InterPro" id="IPR032311">
    <property type="entry name" value="DUF4982"/>
</dbReference>
<gene>
    <name evidence="11" type="ORF">D9O36_16775</name>
</gene>
<evidence type="ECO:0000313" key="11">
    <source>
        <dbReference type="EMBL" id="MUH37507.1"/>
    </source>
</evidence>
<feature type="domain" description="Glycoside hydrolase family 2 immunoglobulin-like beta-sandwich" evidence="6">
    <location>
        <begin position="215"/>
        <end position="318"/>
    </location>
</feature>
<evidence type="ECO:0000259" key="9">
    <source>
        <dbReference type="Pfam" id="PF16355"/>
    </source>
</evidence>
<dbReference type="InterPro" id="IPR023230">
    <property type="entry name" value="Glyco_hydro_2_CS"/>
</dbReference>
<dbReference type="InterPro" id="IPR006104">
    <property type="entry name" value="Glyco_hydro_2_N"/>
</dbReference>
<dbReference type="AlphaFoldDB" id="A0A7X2ZW76"/>
<reference evidence="11 12" key="1">
    <citation type="journal article" date="2019" name="Mar. Drugs">
        <title>Comparative Genomics and CAZyme Genome Repertoires of Marine Zobellia amurskyensis KMM 3526(T) and Zobellia laminariae KMM 3676(T).</title>
        <authorList>
            <person name="Chernysheva N."/>
            <person name="Bystritskaya E."/>
            <person name="Stenkova A."/>
            <person name="Golovkin I."/>
            <person name="Nedashkovskaya O."/>
            <person name="Isaeva M."/>
        </authorList>
    </citation>
    <scope>NUCLEOTIDE SEQUENCE [LARGE SCALE GENOMIC DNA]</scope>
    <source>
        <strain evidence="11 12">KMM 3526</strain>
    </source>
</reference>
<dbReference type="GO" id="GO:0005975">
    <property type="term" value="P:carbohydrate metabolic process"/>
    <property type="evidence" value="ECO:0007669"/>
    <property type="project" value="InterPro"/>
</dbReference>
<feature type="domain" description="Glycosyl hydrolases family 2 sugar binding" evidence="8">
    <location>
        <begin position="93"/>
        <end position="195"/>
    </location>
</feature>
<dbReference type="Pfam" id="PF02836">
    <property type="entry name" value="Glyco_hydro_2_C"/>
    <property type="match status" value="1"/>
</dbReference>
<feature type="signal peptide" evidence="5">
    <location>
        <begin position="1"/>
        <end position="19"/>
    </location>
</feature>
<dbReference type="Gene3D" id="2.60.120.260">
    <property type="entry name" value="Galactose-binding domain-like"/>
    <property type="match status" value="1"/>
</dbReference>
<dbReference type="PRINTS" id="PR00132">
    <property type="entry name" value="GLHYDRLASE2"/>
</dbReference>
<dbReference type="InterPro" id="IPR017853">
    <property type="entry name" value="GH"/>
</dbReference>
<dbReference type="Pfam" id="PF00703">
    <property type="entry name" value="Glyco_hydro_2"/>
    <property type="match status" value="1"/>
</dbReference>
<dbReference type="Proteomes" id="UP000540519">
    <property type="component" value="Unassembled WGS sequence"/>
</dbReference>
<evidence type="ECO:0000256" key="3">
    <source>
        <dbReference type="ARBA" id="ARBA00023295"/>
    </source>
</evidence>
<dbReference type="InterPro" id="IPR036156">
    <property type="entry name" value="Beta-gal/glucu_dom_sf"/>
</dbReference>
<keyword evidence="5" id="KW-0732">Signal</keyword>
<dbReference type="InterPro" id="IPR008979">
    <property type="entry name" value="Galactose-bd-like_sf"/>
</dbReference>
<dbReference type="Gene3D" id="2.60.40.10">
    <property type="entry name" value="Immunoglobulins"/>
    <property type="match status" value="3"/>
</dbReference>
<feature type="chain" id="PRO_5030601682" evidence="5">
    <location>
        <begin position="20"/>
        <end position="971"/>
    </location>
</feature>
<dbReference type="OrthoDB" id="9801077at2"/>
<dbReference type="Pfam" id="PF16355">
    <property type="entry name" value="DUF4982"/>
    <property type="match status" value="1"/>
</dbReference>
<evidence type="ECO:0000259" key="8">
    <source>
        <dbReference type="Pfam" id="PF02837"/>
    </source>
</evidence>
<accession>A0A7X2ZW76</accession>
<keyword evidence="3 4" id="KW-0326">Glycosidase</keyword>
<evidence type="ECO:0000259" key="10">
    <source>
        <dbReference type="Pfam" id="PF18565"/>
    </source>
</evidence>
<dbReference type="GO" id="GO:0004553">
    <property type="term" value="F:hydrolase activity, hydrolyzing O-glycosyl compounds"/>
    <property type="evidence" value="ECO:0007669"/>
    <property type="project" value="InterPro"/>
</dbReference>
<comment type="caution">
    <text evidence="11">The sequence shown here is derived from an EMBL/GenBank/DDBJ whole genome shotgun (WGS) entry which is preliminary data.</text>
</comment>
<dbReference type="Gene3D" id="3.20.20.80">
    <property type="entry name" value="Glycosidases"/>
    <property type="match status" value="1"/>
</dbReference>
<evidence type="ECO:0000313" key="12">
    <source>
        <dbReference type="Proteomes" id="UP000540519"/>
    </source>
</evidence>
<dbReference type="SUPFAM" id="SSF51445">
    <property type="entry name" value="(Trans)glycosidases"/>
    <property type="match status" value="1"/>
</dbReference>
<protein>
    <submittedName>
        <fullName evidence="11">Glycoside hydrolase family 2 protein</fullName>
    </submittedName>
</protein>
<dbReference type="InterPro" id="IPR006101">
    <property type="entry name" value="Glyco_hydro_2"/>
</dbReference>
<dbReference type="InterPro" id="IPR040605">
    <property type="entry name" value="Glyco_hydro2_dom5"/>
</dbReference>
<dbReference type="InterPro" id="IPR051913">
    <property type="entry name" value="GH2_Domain-Containing"/>
</dbReference>
<proteinExistence type="inferred from homology"/>
<evidence type="ECO:0000256" key="4">
    <source>
        <dbReference type="RuleBase" id="RU361154"/>
    </source>
</evidence>
<dbReference type="PANTHER" id="PTHR42732">
    <property type="entry name" value="BETA-GALACTOSIDASE"/>
    <property type="match status" value="1"/>
</dbReference>
<comment type="similarity">
    <text evidence="1 4">Belongs to the glycosyl hydrolase 2 family.</text>
</comment>
<evidence type="ECO:0000256" key="1">
    <source>
        <dbReference type="ARBA" id="ARBA00007401"/>
    </source>
</evidence>
<dbReference type="InterPro" id="IPR013783">
    <property type="entry name" value="Ig-like_fold"/>
</dbReference>
<dbReference type="Pfam" id="PF02837">
    <property type="entry name" value="Glyco_hydro_2_N"/>
    <property type="match status" value="1"/>
</dbReference>
<dbReference type="SUPFAM" id="SSF49303">
    <property type="entry name" value="beta-Galactosidase/glucuronidase domain"/>
    <property type="match status" value="1"/>
</dbReference>
<sequence>MKHYRLMLCTLLLTAIAWGQHTTLPEGFTKTDRSKLNINQGWKFHLGDPDADFFKLDTDDSKWETVNVPHGLELTTMDLNGVQDDKYQDTFMRKVGWYRKEIQVSSNTNNKVFLEFEGVHQVTDVWINGKHNGQHSVGGYTPFHFDITDFVNRGEKNLVTVLADNRKRDDIPPDPGPMDYIKFAGLYRDVYLVETNPLHITFNWEAENAGQYITTPTVDPINLNATINIKTTVRNENALPKKTTVLSKVIDDKGLVVLKLEQTKTILPGADVQFNLIGSIEDNLKLWSIDEPNLYRVHTIVLEDDKAVDQVEVKTGFRKIEMNNHDGIVLNGKPIKLIGTNLHQHYGFIGDAMPNSLHYKDILQLKKLGMNVIRTAHYPHDNTLLEACDELGMLVYEEAPTWMSIGNEAWFINFEKAARTMVRNHRNHTSVFVWGAGINHRGYVPRAHNVIKQEDPFRYTASQSSRWTGWQTSGLTDIYGQMVYGPYYWSGDEPMLAMEGRRGPEAINEYMNDPMKLGLISWTAHAYYTFHPTDTPKDRSRGGFMTAFRYPRPEENLAWYPAELTDYPYLHINTDWKEGTKEVVVFSNSEKVELKVNGKTIATQHPSKADKYKYLKHAPFVFSIPHYEKGKLTANGLLDNKVVVSETTQTPESAYKIVLEPDTEGRKFVADGSDILVVYAKVLDRNGTLLGDTDTAVEFAIKGDAEIIGDKEGIGSNPMPSQYGVAPVLIRAGNSPGEITITAKAKGLKSASATVATVKANFDVIAANAKPIYDFQTLWVDLGGDEQLVQFDWTPWNGKDNAASTKEFEELGGFSATVQSNGDASSTRWLGEINVIGKYGFAHGEGVLGVSKEGLTLEFSGLKKGKYKLNTVHHAPRTNTDSMDPNQEKMATYKIYKIPYAKELSATINDANGSSTLENITVTEGETMQTTPFQPTEIYFEADGNSNVSFVFKGSGEKAVWLNSFILSEWH</sequence>
<dbReference type="Pfam" id="PF18565">
    <property type="entry name" value="Glyco_hydro2_C5"/>
    <property type="match status" value="1"/>
</dbReference>
<dbReference type="SUPFAM" id="SSF49373">
    <property type="entry name" value="Invasin/intimin cell-adhesion fragments"/>
    <property type="match status" value="1"/>
</dbReference>
<feature type="domain" description="DUF4982" evidence="9">
    <location>
        <begin position="580"/>
        <end position="643"/>
    </location>
</feature>
<evidence type="ECO:0000259" key="7">
    <source>
        <dbReference type="Pfam" id="PF02836"/>
    </source>
</evidence>
<keyword evidence="12" id="KW-1185">Reference proteome</keyword>
<dbReference type="SUPFAM" id="SSF49785">
    <property type="entry name" value="Galactose-binding domain-like"/>
    <property type="match status" value="1"/>
</dbReference>
<feature type="domain" description="Glycoside hydrolase family 2" evidence="10">
    <location>
        <begin position="664"/>
        <end position="753"/>
    </location>
</feature>